<evidence type="ECO:0000256" key="1">
    <source>
        <dbReference type="SAM" id="MobiDB-lite"/>
    </source>
</evidence>
<gene>
    <name evidence="2" type="ORF">R8Z58_13210</name>
</gene>
<reference evidence="2 3" key="1">
    <citation type="submission" date="2023-11" db="EMBL/GenBank/DDBJ databases">
        <title>Draft genome sequence of Microbacterium arthrosphaerae JCM 30492.</title>
        <authorList>
            <person name="Zhang G."/>
            <person name="Ding Y."/>
        </authorList>
    </citation>
    <scope>NUCLEOTIDE SEQUENCE [LARGE SCALE GENOMIC DNA]</scope>
    <source>
        <strain evidence="2 3">JCM 30492</strain>
    </source>
</reference>
<name>A0ABU4H337_9MICO</name>
<protein>
    <submittedName>
        <fullName evidence="2">Uncharacterized protein</fullName>
    </submittedName>
</protein>
<evidence type="ECO:0000313" key="2">
    <source>
        <dbReference type="EMBL" id="MDW4573733.1"/>
    </source>
</evidence>
<sequence>MVDDGRTRGRATLDGVEHSAVSRPRREARSRWTFQETAARQVGPSTKGYGERVDAACQTCEPALVRTAGRPPHDIDIVRTIDALKLRVDSGSMRYVRGDVPLEDMLALARSDLKYTIVSYLECDECGRTWFWGLCIRGAPIYESVEADAPAGHSWSAVPARERWA</sequence>
<evidence type="ECO:0000313" key="3">
    <source>
        <dbReference type="Proteomes" id="UP001283109"/>
    </source>
</evidence>
<dbReference type="Proteomes" id="UP001283109">
    <property type="component" value="Unassembled WGS sequence"/>
</dbReference>
<dbReference type="RefSeq" id="WP_318354508.1">
    <property type="nucleotide sequence ID" value="NZ_JAWQEV010000004.1"/>
</dbReference>
<dbReference type="EMBL" id="JAWQEV010000004">
    <property type="protein sequence ID" value="MDW4573733.1"/>
    <property type="molecule type" value="Genomic_DNA"/>
</dbReference>
<accession>A0ABU4H337</accession>
<keyword evidence="3" id="KW-1185">Reference proteome</keyword>
<organism evidence="2 3">
    <name type="scientific">Microbacterium arthrosphaerae</name>
    <dbReference type="NCBI Taxonomy" id="792652"/>
    <lineage>
        <taxon>Bacteria</taxon>
        <taxon>Bacillati</taxon>
        <taxon>Actinomycetota</taxon>
        <taxon>Actinomycetes</taxon>
        <taxon>Micrococcales</taxon>
        <taxon>Microbacteriaceae</taxon>
        <taxon>Microbacterium</taxon>
    </lineage>
</organism>
<proteinExistence type="predicted"/>
<feature type="region of interest" description="Disordered" evidence="1">
    <location>
        <begin position="1"/>
        <end position="30"/>
    </location>
</feature>
<comment type="caution">
    <text evidence="2">The sequence shown here is derived from an EMBL/GenBank/DDBJ whole genome shotgun (WGS) entry which is preliminary data.</text>
</comment>